<evidence type="ECO:0000256" key="6">
    <source>
        <dbReference type="PROSITE-ProRule" id="PRU00221"/>
    </source>
</evidence>
<accession>A0A9P8YF90</accession>
<organism evidence="9 10">
    <name type="scientific">Microdochium trichocladiopsis</name>
    <dbReference type="NCBI Taxonomy" id="1682393"/>
    <lineage>
        <taxon>Eukaryota</taxon>
        <taxon>Fungi</taxon>
        <taxon>Dikarya</taxon>
        <taxon>Ascomycota</taxon>
        <taxon>Pezizomycotina</taxon>
        <taxon>Sordariomycetes</taxon>
        <taxon>Xylariomycetidae</taxon>
        <taxon>Xylariales</taxon>
        <taxon>Microdochiaceae</taxon>
        <taxon>Microdochium</taxon>
    </lineage>
</organism>
<evidence type="ECO:0000256" key="1">
    <source>
        <dbReference type="ARBA" id="ARBA00016067"/>
    </source>
</evidence>
<feature type="domain" description="Anaphase-promoting complex subunit 4-like WD40" evidence="7">
    <location>
        <begin position="27"/>
        <end position="117"/>
    </location>
</feature>
<dbReference type="AlphaFoldDB" id="A0A9P8YF90"/>
<keyword evidence="6" id="KW-0853">WD repeat</keyword>
<keyword evidence="5" id="KW-0131">Cell cycle</keyword>
<evidence type="ECO:0000259" key="8">
    <source>
        <dbReference type="Pfam" id="PF12896"/>
    </source>
</evidence>
<comment type="caution">
    <text evidence="9">The sequence shown here is derived from an EMBL/GenBank/DDBJ whole genome shotgun (WGS) entry which is preliminary data.</text>
</comment>
<keyword evidence="4" id="KW-0833">Ubl conjugation pathway</keyword>
<dbReference type="GeneID" id="70179060"/>
<dbReference type="GO" id="GO:0051301">
    <property type="term" value="P:cell division"/>
    <property type="evidence" value="ECO:0007669"/>
    <property type="project" value="UniProtKB-KW"/>
</dbReference>
<proteinExistence type="predicted"/>
<keyword evidence="10" id="KW-1185">Reference proteome</keyword>
<evidence type="ECO:0000256" key="4">
    <source>
        <dbReference type="ARBA" id="ARBA00022786"/>
    </source>
</evidence>
<protein>
    <recommendedName>
        <fullName evidence="1">Anaphase-promoting complex subunit 4</fullName>
    </recommendedName>
</protein>
<dbReference type="InterPro" id="IPR024977">
    <property type="entry name" value="Apc4-like_WD40_dom"/>
</dbReference>
<evidence type="ECO:0000313" key="10">
    <source>
        <dbReference type="Proteomes" id="UP000756346"/>
    </source>
</evidence>
<dbReference type="Pfam" id="PF12896">
    <property type="entry name" value="ANAPC4"/>
    <property type="match status" value="1"/>
</dbReference>
<dbReference type="Gene3D" id="2.130.10.10">
    <property type="entry name" value="YVTN repeat-like/Quinoprotein amine dehydrogenase"/>
    <property type="match status" value="1"/>
</dbReference>
<sequence length="785" mass="87471">MALSTHLSTAHEHRLDTPIHKSLISSNPRIELFAGASGPTTLQIWRSNGQVVAKNAQRGNRETVNALQWRPDGLFLAVGWSDGVVRLMGLEATKAIHQITVCESGKAEISCIAWTCNTGTKSAANSKHLSSNAWKQLEDLELDAVKSRSSLNLPRELAFLEVETSLPKLSPLPASGGSGDDMFVFTTRASLEFLFRPFRPEDSDNIDIMVVGTTDGRVHLSIYDSFVIGTFKYLLPQTQGLLGALQLCRHAAHPSMSTHMLVFQPAGEASQTQRYIVPMDLTFLSSSAEDLSLLASKTTTLQKLLRYVRQVQMHMMHEWQSTRELPSRFLNSINQTLSESEKYGNMSIGQALYHTVVTGHSFPEVREWLVDQLAERGHKRWDRAVTSGLQSLRSLVHENLLPALERVGIILSRLLGISRYHESRDDIGFSSTQITLVMEIVSALIQVGHKILLLTMDELDLFQTFSAWLRHEIDRLASSSVSDELSEKEATMEHGKILAYIDQYLSASPLRHYLQSVSADDSRMAREQLERGSAVSDLLAKDTQRQEVGQEPITVIPRLEFLCSYLDDKAKLVFQGLAEAKKRGVRFGQPTKIDLGQEISQCEISVTTSRQDNPGTTQAITYAAVTTEQEKNAVFMLRTTTTVVNGISSAVVPEAARIALGEGHIVDLKFLDENNLLILWDHKDSKRSPLRLIRFPYRAEDLGYVQYNEGVTVAPHSFTNEQVESLFSNILVPQPKEGEPLFVPAKMEVIPACSGRSQMPARVCLLSKNGEAYKVYTIPEGWLET</sequence>
<feature type="repeat" description="WD" evidence="6">
    <location>
        <begin position="57"/>
        <end position="98"/>
    </location>
</feature>
<evidence type="ECO:0000256" key="3">
    <source>
        <dbReference type="ARBA" id="ARBA00022776"/>
    </source>
</evidence>
<dbReference type="Proteomes" id="UP000756346">
    <property type="component" value="Unassembled WGS sequence"/>
</dbReference>
<gene>
    <name evidence="9" type="ORF">B0I36DRAFT_237128</name>
</gene>
<dbReference type="PANTHER" id="PTHR13260:SF0">
    <property type="entry name" value="ANAPHASE-PROMOTING COMPLEX SUBUNIT 4"/>
    <property type="match status" value="1"/>
</dbReference>
<dbReference type="InterPro" id="IPR036322">
    <property type="entry name" value="WD40_repeat_dom_sf"/>
</dbReference>
<evidence type="ECO:0000256" key="5">
    <source>
        <dbReference type="ARBA" id="ARBA00023306"/>
    </source>
</evidence>
<dbReference type="Pfam" id="PF12894">
    <property type="entry name" value="ANAPC4_WD40"/>
    <property type="match status" value="1"/>
</dbReference>
<keyword evidence="3" id="KW-0498">Mitosis</keyword>
<dbReference type="RefSeq" id="XP_046016958.1">
    <property type="nucleotide sequence ID" value="XM_046149514.1"/>
</dbReference>
<reference evidence="9" key="1">
    <citation type="journal article" date="2021" name="Nat. Commun.">
        <title>Genetic determinants of endophytism in the Arabidopsis root mycobiome.</title>
        <authorList>
            <person name="Mesny F."/>
            <person name="Miyauchi S."/>
            <person name="Thiergart T."/>
            <person name="Pickel B."/>
            <person name="Atanasova L."/>
            <person name="Karlsson M."/>
            <person name="Huettel B."/>
            <person name="Barry K.W."/>
            <person name="Haridas S."/>
            <person name="Chen C."/>
            <person name="Bauer D."/>
            <person name="Andreopoulos W."/>
            <person name="Pangilinan J."/>
            <person name="LaButti K."/>
            <person name="Riley R."/>
            <person name="Lipzen A."/>
            <person name="Clum A."/>
            <person name="Drula E."/>
            <person name="Henrissat B."/>
            <person name="Kohler A."/>
            <person name="Grigoriev I.V."/>
            <person name="Martin F.M."/>
            <person name="Hacquard S."/>
        </authorList>
    </citation>
    <scope>NUCLEOTIDE SEQUENCE</scope>
    <source>
        <strain evidence="9">MPI-CAGE-CH-0230</strain>
    </source>
</reference>
<dbReference type="GO" id="GO:0070979">
    <property type="term" value="P:protein K11-linked ubiquitination"/>
    <property type="evidence" value="ECO:0007669"/>
    <property type="project" value="TreeGrafter"/>
</dbReference>
<dbReference type="InterPro" id="IPR015943">
    <property type="entry name" value="WD40/YVTN_repeat-like_dom_sf"/>
</dbReference>
<evidence type="ECO:0000313" key="9">
    <source>
        <dbReference type="EMBL" id="KAH7037837.1"/>
    </source>
</evidence>
<dbReference type="GO" id="GO:0031145">
    <property type="term" value="P:anaphase-promoting complex-dependent catabolic process"/>
    <property type="evidence" value="ECO:0007669"/>
    <property type="project" value="InterPro"/>
</dbReference>
<evidence type="ECO:0000256" key="2">
    <source>
        <dbReference type="ARBA" id="ARBA00022618"/>
    </source>
</evidence>
<dbReference type="OrthoDB" id="2110451at2759"/>
<feature type="domain" description="Anaphase-promoting complex subunit 4 long" evidence="8">
    <location>
        <begin position="276"/>
        <end position="478"/>
    </location>
</feature>
<keyword evidence="2" id="KW-0132">Cell division</keyword>
<dbReference type="GO" id="GO:0034399">
    <property type="term" value="C:nuclear periphery"/>
    <property type="evidence" value="ECO:0007669"/>
    <property type="project" value="TreeGrafter"/>
</dbReference>
<dbReference type="SUPFAM" id="SSF50978">
    <property type="entry name" value="WD40 repeat-like"/>
    <property type="match status" value="1"/>
</dbReference>
<dbReference type="InterPro" id="IPR024790">
    <property type="entry name" value="APC4_long_dom"/>
</dbReference>
<dbReference type="PROSITE" id="PS50082">
    <property type="entry name" value="WD_REPEATS_2"/>
    <property type="match status" value="1"/>
</dbReference>
<name>A0A9P8YF90_9PEZI</name>
<dbReference type="GO" id="GO:0005680">
    <property type="term" value="C:anaphase-promoting complex"/>
    <property type="evidence" value="ECO:0007669"/>
    <property type="project" value="InterPro"/>
</dbReference>
<dbReference type="InterPro" id="IPR024789">
    <property type="entry name" value="APC4"/>
</dbReference>
<evidence type="ECO:0000259" key="7">
    <source>
        <dbReference type="Pfam" id="PF12894"/>
    </source>
</evidence>
<dbReference type="PANTHER" id="PTHR13260">
    <property type="entry name" value="ANAPHASE PROMOTING COMPLEX SUBUNIT 4 APC4"/>
    <property type="match status" value="1"/>
</dbReference>
<dbReference type="InterPro" id="IPR001680">
    <property type="entry name" value="WD40_rpt"/>
</dbReference>
<dbReference type="EMBL" id="JAGTJQ010000002">
    <property type="protein sequence ID" value="KAH7037837.1"/>
    <property type="molecule type" value="Genomic_DNA"/>
</dbReference>